<dbReference type="InParanoid" id="A0A2H3ET41"/>
<feature type="region of interest" description="Disordered" evidence="1">
    <location>
        <begin position="1"/>
        <end position="29"/>
    </location>
</feature>
<feature type="region of interest" description="Disordered" evidence="1">
    <location>
        <begin position="325"/>
        <end position="352"/>
    </location>
</feature>
<dbReference type="AlphaFoldDB" id="A0A2H3ET41"/>
<feature type="compositionally biased region" description="Low complexity" evidence="1">
    <location>
        <begin position="15"/>
        <end position="26"/>
    </location>
</feature>
<dbReference type="EMBL" id="KZ293645">
    <property type="protein sequence ID" value="PBL01857.1"/>
    <property type="molecule type" value="Genomic_DNA"/>
</dbReference>
<dbReference type="Proteomes" id="UP000217790">
    <property type="component" value="Unassembled WGS sequence"/>
</dbReference>
<feature type="region of interest" description="Disordered" evidence="1">
    <location>
        <begin position="462"/>
        <end position="519"/>
    </location>
</feature>
<keyword evidence="3" id="KW-1185">Reference proteome</keyword>
<feature type="compositionally biased region" description="Basic and acidic residues" evidence="1">
    <location>
        <begin position="462"/>
        <end position="474"/>
    </location>
</feature>
<proteinExistence type="predicted"/>
<evidence type="ECO:0000313" key="2">
    <source>
        <dbReference type="EMBL" id="PBL01857.1"/>
    </source>
</evidence>
<organism evidence="2 3">
    <name type="scientific">Armillaria gallica</name>
    <name type="common">Bulbous honey fungus</name>
    <name type="synonym">Armillaria bulbosa</name>
    <dbReference type="NCBI Taxonomy" id="47427"/>
    <lineage>
        <taxon>Eukaryota</taxon>
        <taxon>Fungi</taxon>
        <taxon>Dikarya</taxon>
        <taxon>Basidiomycota</taxon>
        <taxon>Agaricomycotina</taxon>
        <taxon>Agaricomycetes</taxon>
        <taxon>Agaricomycetidae</taxon>
        <taxon>Agaricales</taxon>
        <taxon>Marasmiineae</taxon>
        <taxon>Physalacriaceae</taxon>
        <taxon>Armillaria</taxon>
    </lineage>
</organism>
<sequence length="671" mass="74904">MSKSKRRDQRQAGPSAASTSSRSSFSGEDALKSLFDRRPKFTKPADFKGSVGTRDPAQYDMHLHSQLILKDIVLFPDMLDQLAGAVDYKLYPPTGGTMKLPRVPDSHVLDPDRVSMTLKEDKKGFKIRHESDLQTEYPSLQKLSSLVASTLFAGLDQWSNIFEFNNNPTSMMPCALADGYLSFNEAVIARAGLSNDLGSDIQRVIEMKLADFLLWEFKSMNAGNEGVMRAISHLAGSKFPWVRCPTSQSCNAQFCKKPNNRFQFTVTGHKTGEDGDIFEDPSDVDSGISNSSGIRFDRSKIDSSVASVLDTSGWKFKCAERKAQKGTKKRRKSGDGSDEVEGDDIADDGGANDRLPFNEGDFKKALKIIQQVWAEAVNVDATFMILNAGSREFIGIRDRKLQRLYLSPLIDLDDPRSLPAGYFKIHTGLQIAALHDVIQRAKRLQQLKTFSQLPRLHTFKYDRAEPYQDKETKTTKAPRLSESTTTANEAANVLQDSTDSEDSNPQNLDSGSELTSEEQKLFQQLREARSLKISWNTYIDRLGPAGSMTVTRRQSNASPPNDIEMEVHVMGHYPKSAQSYYCYADNGETTVRGIVIKFNQGALEIKGLRNEYEMYTKLSRIGTIAQSLGIPEHFGLYECEDDECEDDTVLVLLDSGDPFSVKFGNRTPKDI</sequence>
<evidence type="ECO:0000256" key="1">
    <source>
        <dbReference type="SAM" id="MobiDB-lite"/>
    </source>
</evidence>
<dbReference type="OrthoDB" id="3055171at2759"/>
<gene>
    <name evidence="2" type="ORF">ARMGADRAFT_1071355</name>
</gene>
<feature type="compositionally biased region" description="Polar residues" evidence="1">
    <location>
        <begin position="481"/>
        <end position="514"/>
    </location>
</feature>
<name>A0A2H3ET41_ARMGA</name>
<feature type="compositionally biased region" description="Acidic residues" evidence="1">
    <location>
        <begin position="336"/>
        <end position="347"/>
    </location>
</feature>
<protein>
    <submittedName>
        <fullName evidence="2">Uncharacterized protein</fullName>
    </submittedName>
</protein>
<evidence type="ECO:0000313" key="3">
    <source>
        <dbReference type="Proteomes" id="UP000217790"/>
    </source>
</evidence>
<reference evidence="3" key="1">
    <citation type="journal article" date="2017" name="Nat. Ecol. Evol.">
        <title>Genome expansion and lineage-specific genetic innovations in the forest pathogenic fungi Armillaria.</title>
        <authorList>
            <person name="Sipos G."/>
            <person name="Prasanna A.N."/>
            <person name="Walter M.C."/>
            <person name="O'Connor E."/>
            <person name="Balint B."/>
            <person name="Krizsan K."/>
            <person name="Kiss B."/>
            <person name="Hess J."/>
            <person name="Varga T."/>
            <person name="Slot J."/>
            <person name="Riley R."/>
            <person name="Boka B."/>
            <person name="Rigling D."/>
            <person name="Barry K."/>
            <person name="Lee J."/>
            <person name="Mihaltcheva S."/>
            <person name="LaButti K."/>
            <person name="Lipzen A."/>
            <person name="Waldron R."/>
            <person name="Moloney N.M."/>
            <person name="Sperisen C."/>
            <person name="Kredics L."/>
            <person name="Vagvoelgyi C."/>
            <person name="Patrignani A."/>
            <person name="Fitzpatrick D."/>
            <person name="Nagy I."/>
            <person name="Doyle S."/>
            <person name="Anderson J.B."/>
            <person name="Grigoriev I.V."/>
            <person name="Gueldener U."/>
            <person name="Muensterkoetter M."/>
            <person name="Nagy L.G."/>
        </authorList>
    </citation>
    <scope>NUCLEOTIDE SEQUENCE [LARGE SCALE GENOMIC DNA]</scope>
    <source>
        <strain evidence="3">Ar21-2</strain>
    </source>
</reference>
<accession>A0A2H3ET41</accession>